<feature type="region of interest" description="Disordered" evidence="1">
    <location>
        <begin position="67"/>
        <end position="86"/>
    </location>
</feature>
<dbReference type="Proteomes" id="UP000011713">
    <property type="component" value="Unassembled WGS sequence"/>
</dbReference>
<dbReference type="EnsemblProtists" id="HpaT804881">
    <property type="protein sequence ID" value="HpaP804881"/>
    <property type="gene ID" value="HpaG804881"/>
</dbReference>
<dbReference type="HOGENOM" id="CLU_2065971_0_0_1"/>
<dbReference type="InParanoid" id="M4BF13"/>
<sequence>MQGLPFDQLMKETTEGLKCLAEGIGEFAKEVVVEIKNMAPVRTEVVPIPETPRQSTATVVVEGATEAPVATASDSEWEQVTEQDRTSAPVVVEPVAAGPVVVAAPSASEGGASIDIVSI</sequence>
<accession>M4BF13</accession>
<reference evidence="3" key="1">
    <citation type="journal article" date="2010" name="Science">
        <title>Signatures of adaptation to obligate biotrophy in the Hyaloperonospora arabidopsidis genome.</title>
        <authorList>
            <person name="Baxter L."/>
            <person name="Tripathy S."/>
            <person name="Ishaque N."/>
            <person name="Boot N."/>
            <person name="Cabral A."/>
            <person name="Kemen E."/>
            <person name="Thines M."/>
            <person name="Ah-Fong A."/>
            <person name="Anderson R."/>
            <person name="Badejoko W."/>
            <person name="Bittner-Eddy P."/>
            <person name="Boore J.L."/>
            <person name="Chibucos M.C."/>
            <person name="Coates M."/>
            <person name="Dehal P."/>
            <person name="Delehaunty K."/>
            <person name="Dong S."/>
            <person name="Downton P."/>
            <person name="Dumas B."/>
            <person name="Fabro G."/>
            <person name="Fronick C."/>
            <person name="Fuerstenberg S.I."/>
            <person name="Fulton L."/>
            <person name="Gaulin E."/>
            <person name="Govers F."/>
            <person name="Hughes L."/>
            <person name="Humphray S."/>
            <person name="Jiang R.H."/>
            <person name="Judelson H."/>
            <person name="Kamoun S."/>
            <person name="Kyung K."/>
            <person name="Meijer H."/>
            <person name="Minx P."/>
            <person name="Morris P."/>
            <person name="Nelson J."/>
            <person name="Phuntumart V."/>
            <person name="Qutob D."/>
            <person name="Rehmany A."/>
            <person name="Rougon-Cardoso A."/>
            <person name="Ryden P."/>
            <person name="Torto-Alalibo T."/>
            <person name="Studholme D."/>
            <person name="Wang Y."/>
            <person name="Win J."/>
            <person name="Wood J."/>
            <person name="Clifton S.W."/>
            <person name="Rogers J."/>
            <person name="Van den Ackerveken G."/>
            <person name="Jones J.D."/>
            <person name="McDowell J.M."/>
            <person name="Beynon J."/>
            <person name="Tyler B.M."/>
        </authorList>
    </citation>
    <scope>NUCLEOTIDE SEQUENCE [LARGE SCALE GENOMIC DNA]</scope>
    <source>
        <strain evidence="3">Emoy2</strain>
    </source>
</reference>
<name>M4BF13_HYAAE</name>
<reference evidence="2" key="2">
    <citation type="submission" date="2015-06" db="UniProtKB">
        <authorList>
            <consortium name="EnsemblProtists"/>
        </authorList>
    </citation>
    <scope>IDENTIFICATION</scope>
    <source>
        <strain evidence="2">Emoy2</strain>
    </source>
</reference>
<protein>
    <submittedName>
        <fullName evidence="2">Uncharacterized protein</fullName>
    </submittedName>
</protein>
<evidence type="ECO:0000256" key="1">
    <source>
        <dbReference type="SAM" id="MobiDB-lite"/>
    </source>
</evidence>
<evidence type="ECO:0000313" key="2">
    <source>
        <dbReference type="EnsemblProtists" id="HpaP804881"/>
    </source>
</evidence>
<organism evidence="2 3">
    <name type="scientific">Hyaloperonospora arabidopsidis (strain Emoy2)</name>
    <name type="common">Downy mildew agent</name>
    <name type="synonym">Peronospora arabidopsidis</name>
    <dbReference type="NCBI Taxonomy" id="559515"/>
    <lineage>
        <taxon>Eukaryota</taxon>
        <taxon>Sar</taxon>
        <taxon>Stramenopiles</taxon>
        <taxon>Oomycota</taxon>
        <taxon>Peronosporomycetes</taxon>
        <taxon>Peronosporales</taxon>
        <taxon>Peronosporaceae</taxon>
        <taxon>Hyaloperonospora</taxon>
    </lineage>
</organism>
<keyword evidence="3" id="KW-1185">Reference proteome</keyword>
<dbReference type="EMBL" id="JH598187">
    <property type="status" value="NOT_ANNOTATED_CDS"/>
    <property type="molecule type" value="Genomic_DNA"/>
</dbReference>
<proteinExistence type="predicted"/>
<dbReference type="VEuPathDB" id="FungiDB:HpaG804881"/>
<dbReference type="AlphaFoldDB" id="M4BF13"/>
<evidence type="ECO:0000313" key="3">
    <source>
        <dbReference type="Proteomes" id="UP000011713"/>
    </source>
</evidence>